<dbReference type="AlphaFoldDB" id="A0A225AVA8"/>
<feature type="region of interest" description="Disordered" evidence="1">
    <location>
        <begin position="280"/>
        <end position="299"/>
    </location>
</feature>
<feature type="compositionally biased region" description="Basic and acidic residues" evidence="1">
    <location>
        <begin position="353"/>
        <end position="418"/>
    </location>
</feature>
<feature type="compositionally biased region" description="Basic and acidic residues" evidence="1">
    <location>
        <begin position="658"/>
        <end position="675"/>
    </location>
</feature>
<dbReference type="EMBL" id="LFMY01000004">
    <property type="protein sequence ID" value="OKL61238.1"/>
    <property type="molecule type" value="Genomic_DNA"/>
</dbReference>
<dbReference type="STRING" id="1441469.A0A225AVA8"/>
<evidence type="ECO:0000313" key="3">
    <source>
        <dbReference type="EMBL" id="OKL61238.1"/>
    </source>
</evidence>
<feature type="compositionally biased region" description="Basic and acidic residues" evidence="1">
    <location>
        <begin position="311"/>
        <end position="327"/>
    </location>
</feature>
<comment type="caution">
    <text evidence="3">The sequence shown here is derived from an EMBL/GenBank/DDBJ whole genome shotgun (WGS) entry which is preliminary data.</text>
</comment>
<dbReference type="RefSeq" id="XP_020121359.1">
    <property type="nucleotide sequence ID" value="XM_020266194.1"/>
</dbReference>
<feature type="domain" description="DUF8035" evidence="2">
    <location>
        <begin position="862"/>
        <end position="915"/>
    </location>
</feature>
<dbReference type="Proteomes" id="UP000214365">
    <property type="component" value="Unassembled WGS sequence"/>
</dbReference>
<dbReference type="OrthoDB" id="4227528at2759"/>
<evidence type="ECO:0000313" key="4">
    <source>
        <dbReference type="Proteomes" id="UP000214365"/>
    </source>
</evidence>
<gene>
    <name evidence="3" type="ORF">UA08_03849</name>
</gene>
<sequence length="977" mass="116895">MPSHSDLVHAASDTACSTCKGTKAFADMQSARLPVTGLVRFAITVDDRNDHANDIVYAYPGQEPTIGEEPPWASPSGILCQKELEATSSNLSIRGYDGPKDAHVHLAKSVGAYVLAPSLSLSNHAGLEGRELELVPYCRLPSLSVKLRVHLGFLHKSKWDFNKASNISLQAYFSRRLLVLDVVNRTIGNVNASSLVSLRKLLLKAWVQHDLNAEQDMPHKRDRKKIAMPRQDHPDEVYEDDSFYEEVDRRRRSRDDRYFDPEFGPRRHFVARSPPPVREIDERVVRRHQRDRSAPGFIREDVLPTRYRDRDRQDDLSLERETEEVYGRRRTSPPRFRPRRVSRGEEDVVSAEVDDRRRRPREKEKVVFEERRVSSPPPREEIERDEVVFRKRDRSLPPRRAKKDEDIFIERDRKRYETSDSEIEEDEEAIVRRHHRPSRREDRENVVERQRLRVRRHSLPPLDDPRGNMEDEEDEVIIRHRDRSSNRRRRERLLPREEQREEEIIFEERERSPHRRSRREEFVVRHEDESPPRRRRDDEVDDVVIRRRSRSIPSRKEEQDEIISRDQRRPSPRKEDDREEIVIRHHDRSAPVREDDREEVRIRARHRSSRARDEDQDDTVLRRRSAAWIDVDGEEFLVRRDKHGRRLSLGTKIEEDEIILRDGGGPREDEIESRHVPSPRHSPVRSHSRHAEEKEEIIIRQEDRGGRDDVNREIVIRRDEERSPSPESSEPSVIRKPPIVQELITHHRHIDTKGYETIPPLQQRNLEEPSVTEEIEIKPRGHAEEIIFEHQDKARSMSPPHRRHSLPEEEDKELIIKQSIPGGHGREREIIIREEERERKRELIPKEAHVGRRYTGVRDKRDRRWTEIAKDLVVREAIERMGYEFEESDHFYYVFEYLRYDDVERLVHLSGDIRRFRRERIRDIRREREMLPRPPPPLRLERAPPREPRLWEPRERFRERDVIIEEGQRPRRRYREI</sequence>
<dbReference type="Pfam" id="PF26118">
    <property type="entry name" value="DUF8035"/>
    <property type="match status" value="1"/>
</dbReference>
<feature type="compositionally biased region" description="Basic residues" evidence="1">
    <location>
        <begin position="328"/>
        <end position="341"/>
    </location>
</feature>
<dbReference type="InterPro" id="IPR058348">
    <property type="entry name" value="DUF8035"/>
</dbReference>
<keyword evidence="4" id="KW-1185">Reference proteome</keyword>
<feature type="compositionally biased region" description="Basic and acidic residues" evidence="1">
    <location>
        <begin position="439"/>
        <end position="451"/>
    </location>
</feature>
<feature type="region of interest" description="Disordered" evidence="1">
    <location>
        <begin position="311"/>
        <end position="619"/>
    </location>
</feature>
<name>A0A225AVA8_TALAT</name>
<feature type="compositionally biased region" description="Basic and acidic residues" evidence="1">
    <location>
        <begin position="689"/>
        <end position="724"/>
    </location>
</feature>
<evidence type="ECO:0000256" key="1">
    <source>
        <dbReference type="SAM" id="MobiDB-lite"/>
    </source>
</evidence>
<feature type="compositionally biased region" description="Basic and acidic residues" evidence="1">
    <location>
        <begin position="554"/>
        <end position="602"/>
    </location>
</feature>
<reference evidence="3 4" key="1">
    <citation type="submission" date="2015-06" db="EMBL/GenBank/DDBJ databases">
        <title>Talaromyces atroroseus IBT 11181 draft genome.</title>
        <authorList>
            <person name="Rasmussen K.B."/>
            <person name="Rasmussen S."/>
            <person name="Petersen B."/>
            <person name="Sicheritz-Ponten T."/>
            <person name="Mortensen U.H."/>
            <person name="Thrane U."/>
        </authorList>
    </citation>
    <scope>NUCLEOTIDE SEQUENCE [LARGE SCALE GENOMIC DNA]</scope>
    <source>
        <strain evidence="3 4">IBT 11181</strain>
    </source>
</reference>
<feature type="compositionally biased region" description="Acidic residues" evidence="1">
    <location>
        <begin position="419"/>
        <end position="428"/>
    </location>
</feature>
<feature type="region of interest" description="Disordered" evidence="1">
    <location>
        <begin position="658"/>
        <end position="736"/>
    </location>
</feature>
<evidence type="ECO:0000259" key="2">
    <source>
        <dbReference type="Pfam" id="PF26118"/>
    </source>
</evidence>
<proteinExistence type="predicted"/>
<accession>A0A225AVA8</accession>
<feature type="compositionally biased region" description="Basic and acidic residues" evidence="1">
    <location>
        <begin position="476"/>
        <end position="485"/>
    </location>
</feature>
<protein>
    <recommendedName>
        <fullName evidence="2">DUF8035 domain-containing protein</fullName>
    </recommendedName>
</protein>
<organism evidence="3 4">
    <name type="scientific">Talaromyces atroroseus</name>
    <dbReference type="NCBI Taxonomy" id="1441469"/>
    <lineage>
        <taxon>Eukaryota</taxon>
        <taxon>Fungi</taxon>
        <taxon>Dikarya</taxon>
        <taxon>Ascomycota</taxon>
        <taxon>Pezizomycotina</taxon>
        <taxon>Eurotiomycetes</taxon>
        <taxon>Eurotiomycetidae</taxon>
        <taxon>Eurotiales</taxon>
        <taxon>Trichocomaceae</taxon>
        <taxon>Talaromyces</taxon>
        <taxon>Talaromyces sect. Trachyspermi</taxon>
    </lineage>
</organism>
<feature type="compositionally biased region" description="Basic and acidic residues" evidence="1">
    <location>
        <begin position="518"/>
        <end position="538"/>
    </location>
</feature>
<dbReference type="GeneID" id="31003604"/>
<feature type="compositionally biased region" description="Basic and acidic residues" evidence="1">
    <location>
        <begin position="492"/>
        <end position="511"/>
    </location>
</feature>